<dbReference type="FunFam" id="3.40.50.10190:FF:000011">
    <property type="entry name" value="DNA repair protein REV1"/>
    <property type="match status" value="1"/>
</dbReference>
<dbReference type="Gene3D" id="3.30.70.270">
    <property type="match status" value="2"/>
</dbReference>
<dbReference type="EMBL" id="VUJU01000585">
    <property type="protein sequence ID" value="KAF0769513.1"/>
    <property type="molecule type" value="Genomic_DNA"/>
</dbReference>
<dbReference type="InterPro" id="IPR043502">
    <property type="entry name" value="DNA/RNA_pol_sf"/>
</dbReference>
<keyword evidence="11 13" id="KW-0234">DNA repair</keyword>
<accession>A0A6G0ZES4</accession>
<feature type="compositionally biased region" description="Basic and acidic residues" evidence="15">
    <location>
        <begin position="285"/>
        <end position="296"/>
    </location>
</feature>
<evidence type="ECO:0000256" key="6">
    <source>
        <dbReference type="ARBA" id="ARBA00022695"/>
    </source>
</evidence>
<dbReference type="FunFam" id="3.30.1490.100:FF:000001">
    <property type="entry name" value="DNA repair protein REV1"/>
    <property type="match status" value="1"/>
</dbReference>
<evidence type="ECO:0000313" key="18">
    <source>
        <dbReference type="EMBL" id="KAF0769513.1"/>
    </source>
</evidence>
<evidence type="ECO:0000256" key="10">
    <source>
        <dbReference type="ARBA" id="ARBA00023125"/>
    </source>
</evidence>
<dbReference type="PROSITE" id="PS50172">
    <property type="entry name" value="BRCT"/>
    <property type="match status" value="1"/>
</dbReference>
<dbReference type="GO" id="GO:0046872">
    <property type="term" value="F:metal ion binding"/>
    <property type="evidence" value="ECO:0007669"/>
    <property type="project" value="UniProtKB-KW"/>
</dbReference>
<sequence length="870" mass="99616">MKRNRNKTNGFEKWGGYMEAKKTKLEQQFTEKAADDSNHVKSQIFKGISIFVNGYTLPSANELKRIMMENGGVYHHYHRPNITTHIIASNLPTAKLKLLKQFKIVKPEWIFDSLKDGKLLNYENYLLFIDKPNQPKIDFPVRAKNASEPTFLSEFYNNSRLHLISTMATTFKRLVNDTRKQNQTDYPGRQRLKNWIELNGVKNMLFNDTELDNDKIIMHIDMDCFFVSAGLVERPELRGLPVAVTHAKGNLSKQREGVDRGTEFNLYVKRWKGDDDDENDEEEAHEIRPRSTKRDGINETDSMAEIACCSYEARKVGIKNGMLVGQALKMCPALKLIPYNFEQYKKVAHTLYTHILNDYTLDVEAVSCDELYLDCSNILETTKASPIELAMFLRNEIKEKTQCPCSTGIGSNYLLARLATKKAKPDGQFYLEPGIVMDFMKNIDILDVPGVGRTLGHKLSTLGISTCGELSALSLQTLQSEFGNKTGLSLYKHCRGEDDRKLNYDYKPKSVSADVNYGIRFQNKEESNNFVRQLCNEVEKRLDDIEMNGKTVTLKLMIRNADAPKESAKFLGHGFCDNITKSSSLTKPTSNSRIIFQVVNKIMNQLDIDPTELRGIGIQMNKLESRIVTGPGRIENFISNMKSEPKINHTLVNENTDNDKIILTKVSKSISHQSSSTENVNKSKSVMDFFKPKEDLNSKKQLKSSNSKSIVPCQSFVNIKMSQVDPSFLDALPSDLRLELENELKSHENHNSPFIENQNSPIMEVTMSEESSKLYKNVQIDQMKEFIEEWVVTENEPKMCDNIMVSKYLCNLISDAKTEDAYEIIRKLYRLIKNKDDLAWKQSYFDILKNVQEIMMDLYNAKMKVETTFK</sequence>
<dbReference type="InterPro" id="IPR043128">
    <property type="entry name" value="Rev_trsase/Diguanyl_cyclase"/>
</dbReference>
<dbReference type="GO" id="GO:0017125">
    <property type="term" value="F:deoxycytidyl transferase activity"/>
    <property type="evidence" value="ECO:0007669"/>
    <property type="project" value="TreeGrafter"/>
</dbReference>
<dbReference type="Pfam" id="PF00817">
    <property type="entry name" value="IMS"/>
    <property type="match status" value="1"/>
</dbReference>
<evidence type="ECO:0000256" key="1">
    <source>
        <dbReference type="ARBA" id="ARBA00004123"/>
    </source>
</evidence>
<dbReference type="GO" id="GO:0006281">
    <property type="term" value="P:DNA repair"/>
    <property type="evidence" value="ECO:0007669"/>
    <property type="project" value="UniProtKB-KW"/>
</dbReference>
<evidence type="ECO:0000256" key="15">
    <source>
        <dbReference type="SAM" id="MobiDB-lite"/>
    </source>
</evidence>
<dbReference type="Pfam" id="PF11799">
    <property type="entry name" value="IMS_C"/>
    <property type="match status" value="1"/>
</dbReference>
<feature type="binding site" evidence="14">
    <location>
        <position position="370"/>
    </location>
    <ligand>
        <name>Mg(2+)</name>
        <dbReference type="ChEBI" id="CHEBI:18420"/>
        <label>1</label>
    </ligand>
</feature>
<evidence type="ECO:0000256" key="4">
    <source>
        <dbReference type="ARBA" id="ARBA00022634"/>
    </source>
</evidence>
<dbReference type="InterPro" id="IPR001126">
    <property type="entry name" value="UmuC"/>
</dbReference>
<dbReference type="SMART" id="SM00292">
    <property type="entry name" value="BRCT"/>
    <property type="match status" value="1"/>
</dbReference>
<dbReference type="Pfam" id="PF16589">
    <property type="entry name" value="BRCT_2"/>
    <property type="match status" value="1"/>
</dbReference>
<keyword evidence="8 13" id="KW-0227">DNA damage</keyword>
<dbReference type="InterPro" id="IPR017961">
    <property type="entry name" value="DNA_pol_Y-fam_little_finger"/>
</dbReference>
<protein>
    <recommendedName>
        <fullName evidence="3 13">DNA repair protein REV1</fullName>
        <ecNumber evidence="13">2.7.7.-</ecNumber>
    </recommendedName>
</protein>
<dbReference type="InterPro" id="IPR001357">
    <property type="entry name" value="BRCT_dom"/>
</dbReference>
<gene>
    <name evidence="18" type="ORF">FWK35_00003351</name>
</gene>
<evidence type="ECO:0000256" key="12">
    <source>
        <dbReference type="ARBA" id="ARBA00023242"/>
    </source>
</evidence>
<dbReference type="CDD" id="cd01701">
    <property type="entry name" value="PolY_Rev1"/>
    <property type="match status" value="1"/>
</dbReference>
<dbReference type="Pfam" id="PF21999">
    <property type="entry name" value="IMS_HHH_1"/>
    <property type="match status" value="1"/>
</dbReference>
<keyword evidence="6 13" id="KW-0548">Nucleotidyltransferase</keyword>
<organism evidence="18 19">
    <name type="scientific">Aphis craccivora</name>
    <name type="common">Cowpea aphid</name>
    <dbReference type="NCBI Taxonomy" id="307492"/>
    <lineage>
        <taxon>Eukaryota</taxon>
        <taxon>Metazoa</taxon>
        <taxon>Ecdysozoa</taxon>
        <taxon>Arthropoda</taxon>
        <taxon>Hexapoda</taxon>
        <taxon>Insecta</taxon>
        <taxon>Pterygota</taxon>
        <taxon>Neoptera</taxon>
        <taxon>Paraneoptera</taxon>
        <taxon>Hemiptera</taxon>
        <taxon>Sternorrhyncha</taxon>
        <taxon>Aphidomorpha</taxon>
        <taxon>Aphidoidea</taxon>
        <taxon>Aphididae</taxon>
        <taxon>Aphidini</taxon>
        <taxon>Aphis</taxon>
        <taxon>Aphis</taxon>
    </lineage>
</organism>
<dbReference type="InterPro" id="IPR036775">
    <property type="entry name" value="DNA_pol_Y-fam_lit_finger_sf"/>
</dbReference>
<dbReference type="InterPro" id="IPR038401">
    <property type="entry name" value="Rev1_C_sf"/>
</dbReference>
<evidence type="ECO:0000256" key="9">
    <source>
        <dbReference type="ARBA" id="ARBA00022842"/>
    </source>
</evidence>
<dbReference type="Gene3D" id="3.40.50.10190">
    <property type="entry name" value="BRCT domain"/>
    <property type="match status" value="1"/>
</dbReference>
<evidence type="ECO:0000256" key="5">
    <source>
        <dbReference type="ARBA" id="ARBA00022679"/>
    </source>
</evidence>
<dbReference type="PROSITE" id="PS50173">
    <property type="entry name" value="UMUC"/>
    <property type="match status" value="1"/>
</dbReference>
<dbReference type="Gene3D" id="3.40.1170.60">
    <property type="match status" value="1"/>
</dbReference>
<keyword evidence="10 13" id="KW-0238">DNA-binding</keyword>
<comment type="function">
    <text evidence="13">Deoxycytidyl transferase involved in DNA repair. Transfers a dCMP residue from dCTP to the 3'-end of a DNA primer in a template-dependent reaction. May assist in the first step in the bypass of abasic lesions by the insertion of a nucleotide opposite the lesion. Required for normal induction of mutations by physical and chemical agents.</text>
</comment>
<feature type="binding site" evidence="14">
    <location>
        <position position="369"/>
    </location>
    <ligand>
        <name>Mg(2+)</name>
        <dbReference type="ChEBI" id="CHEBI:18420"/>
        <label>1</label>
    </ligand>
</feature>
<keyword evidence="7 14" id="KW-0479">Metal-binding</keyword>
<feature type="domain" description="BRCT" evidence="16">
    <location>
        <begin position="40"/>
        <end position="127"/>
    </location>
</feature>
<evidence type="ECO:0000256" key="11">
    <source>
        <dbReference type="ARBA" id="ARBA00023204"/>
    </source>
</evidence>
<dbReference type="Gene3D" id="6.10.250.1490">
    <property type="match status" value="1"/>
</dbReference>
<dbReference type="Pfam" id="PF16727">
    <property type="entry name" value="REV1_C"/>
    <property type="match status" value="1"/>
</dbReference>
<dbReference type="GO" id="GO:0005634">
    <property type="term" value="C:nucleus"/>
    <property type="evidence" value="ECO:0007669"/>
    <property type="project" value="UniProtKB-SubCell"/>
</dbReference>
<keyword evidence="9 14" id="KW-0460">Magnesium</keyword>
<dbReference type="PANTHER" id="PTHR45990:SF1">
    <property type="entry name" value="DNA REPAIR PROTEIN REV1"/>
    <property type="match status" value="1"/>
</dbReference>
<dbReference type="PIRSF" id="PIRSF036573">
    <property type="entry name" value="REV1"/>
    <property type="match status" value="1"/>
</dbReference>
<dbReference type="SUPFAM" id="SSF56672">
    <property type="entry name" value="DNA/RNA polymerases"/>
    <property type="match status" value="1"/>
</dbReference>
<dbReference type="InterPro" id="IPR036420">
    <property type="entry name" value="BRCT_dom_sf"/>
</dbReference>
<feature type="compositionally biased region" description="Acidic residues" evidence="15">
    <location>
        <begin position="274"/>
        <end position="284"/>
    </location>
</feature>
<feature type="region of interest" description="Disordered" evidence="15">
    <location>
        <begin position="274"/>
        <end position="296"/>
    </location>
</feature>
<comment type="similarity">
    <text evidence="2 13">Belongs to the DNA polymerase type-Y family.</text>
</comment>
<feature type="domain" description="UmuC" evidence="17">
    <location>
        <begin position="217"/>
        <end position="452"/>
    </location>
</feature>
<dbReference type="PANTHER" id="PTHR45990">
    <property type="entry name" value="DNA REPAIR PROTEIN REV1"/>
    <property type="match status" value="1"/>
</dbReference>
<dbReference type="AlphaFoldDB" id="A0A6G0ZES4"/>
<proteinExistence type="inferred from homology"/>
<dbReference type="SUPFAM" id="SSF100879">
    <property type="entry name" value="Lesion bypass DNA polymerase (Y-family), little finger domain"/>
    <property type="match status" value="1"/>
</dbReference>
<evidence type="ECO:0000259" key="17">
    <source>
        <dbReference type="PROSITE" id="PS50173"/>
    </source>
</evidence>
<evidence type="ECO:0000259" key="16">
    <source>
        <dbReference type="PROSITE" id="PS50172"/>
    </source>
</evidence>
<dbReference type="GO" id="GO:0003684">
    <property type="term" value="F:damaged DNA binding"/>
    <property type="evidence" value="ECO:0007669"/>
    <property type="project" value="UniProtKB-UniRule"/>
</dbReference>
<dbReference type="OrthoDB" id="427711at2759"/>
<dbReference type="SUPFAM" id="SSF52113">
    <property type="entry name" value="BRCT domain"/>
    <property type="match status" value="1"/>
</dbReference>
<feature type="binding site" evidence="14">
    <location>
        <position position="221"/>
    </location>
    <ligand>
        <name>Mg(2+)</name>
        <dbReference type="ChEBI" id="CHEBI:18420"/>
        <label>1</label>
    </ligand>
</feature>
<evidence type="ECO:0000256" key="3">
    <source>
        <dbReference type="ARBA" id="ARBA00020399"/>
    </source>
</evidence>
<keyword evidence="4 13" id="KW-0237">DNA synthesis</keyword>
<dbReference type="Gene3D" id="3.30.1490.100">
    <property type="entry name" value="DNA polymerase, Y-family, little finger domain"/>
    <property type="match status" value="1"/>
</dbReference>
<dbReference type="Proteomes" id="UP000478052">
    <property type="component" value="Unassembled WGS sequence"/>
</dbReference>
<dbReference type="EC" id="2.7.7.-" evidence="13"/>
<keyword evidence="19" id="KW-1185">Reference proteome</keyword>
<dbReference type="GO" id="GO:0042276">
    <property type="term" value="P:error-prone translesion synthesis"/>
    <property type="evidence" value="ECO:0007669"/>
    <property type="project" value="InterPro"/>
</dbReference>
<dbReference type="GO" id="GO:0003887">
    <property type="term" value="F:DNA-directed DNA polymerase activity"/>
    <property type="evidence" value="ECO:0007669"/>
    <property type="project" value="InterPro"/>
</dbReference>
<evidence type="ECO:0000256" key="13">
    <source>
        <dbReference type="PIRNR" id="PIRNR036573"/>
    </source>
</evidence>
<reference evidence="18 19" key="1">
    <citation type="submission" date="2019-08" db="EMBL/GenBank/DDBJ databases">
        <title>Whole genome of Aphis craccivora.</title>
        <authorList>
            <person name="Voronova N.V."/>
            <person name="Shulinski R.S."/>
            <person name="Bandarenka Y.V."/>
            <person name="Zhorov D.G."/>
            <person name="Warner D."/>
        </authorList>
    </citation>
    <scope>NUCLEOTIDE SEQUENCE [LARGE SCALE GENOMIC DNA]</scope>
    <source>
        <strain evidence="18">180601</strain>
        <tissue evidence="18">Whole Body</tissue>
    </source>
</reference>
<dbReference type="InterPro" id="IPR012112">
    <property type="entry name" value="REV1"/>
</dbReference>
<dbReference type="InterPro" id="IPR053848">
    <property type="entry name" value="IMS_HHH_1"/>
</dbReference>
<comment type="subcellular location">
    <subcellularLocation>
        <location evidence="1 13">Nucleus</location>
    </subcellularLocation>
</comment>
<keyword evidence="5 13" id="KW-0808">Transferase</keyword>
<evidence type="ECO:0000256" key="8">
    <source>
        <dbReference type="ARBA" id="ARBA00022763"/>
    </source>
</evidence>
<keyword evidence="12 13" id="KW-0539">Nucleus</keyword>
<name>A0A6G0ZES4_APHCR</name>
<comment type="caution">
    <text evidence="18">The sequence shown here is derived from an EMBL/GenBank/DDBJ whole genome shotgun (WGS) entry which is preliminary data.</text>
</comment>
<evidence type="ECO:0000256" key="7">
    <source>
        <dbReference type="ARBA" id="ARBA00022723"/>
    </source>
</evidence>
<dbReference type="GO" id="GO:0070987">
    <property type="term" value="P:error-free translesion synthesis"/>
    <property type="evidence" value="ECO:0007669"/>
    <property type="project" value="TreeGrafter"/>
</dbReference>
<comment type="cofactor">
    <cofactor evidence="14">
        <name>Mg(2+)</name>
        <dbReference type="ChEBI" id="CHEBI:18420"/>
    </cofactor>
    <text evidence="14">Binds 2 magnesium ions.</text>
</comment>
<dbReference type="InterPro" id="IPR031991">
    <property type="entry name" value="Rev1_C"/>
</dbReference>
<evidence type="ECO:0000313" key="19">
    <source>
        <dbReference type="Proteomes" id="UP000478052"/>
    </source>
</evidence>
<dbReference type="Gene3D" id="1.20.58.1280">
    <property type="entry name" value="DNA repair protein Rev1, C-terminal domain"/>
    <property type="match status" value="1"/>
</dbReference>
<dbReference type="Gene3D" id="1.10.150.20">
    <property type="entry name" value="5' to 3' exonuclease, C-terminal subdomain"/>
    <property type="match status" value="1"/>
</dbReference>
<evidence type="ECO:0000256" key="2">
    <source>
        <dbReference type="ARBA" id="ARBA00010945"/>
    </source>
</evidence>
<evidence type="ECO:0000256" key="14">
    <source>
        <dbReference type="PIRSR" id="PIRSR036573-2"/>
    </source>
</evidence>
<dbReference type="CDD" id="cd17719">
    <property type="entry name" value="BRCT_Rev1"/>
    <property type="match status" value="1"/>
</dbReference>